<dbReference type="EMBL" id="CAUJNA010001285">
    <property type="protein sequence ID" value="CAJ1385819.1"/>
    <property type="molecule type" value="Genomic_DNA"/>
</dbReference>
<protein>
    <submittedName>
        <fullName evidence="2">Uncharacterized protein</fullName>
    </submittedName>
</protein>
<accession>A0AA36IGD1</accession>
<sequence>MLAKENKDWSLFCPNEAFDQVQTFRMVPTEEMTLSLWEAVEEFEDRDAGGAASQAAAGGGASKPGGFTKKSTPEQQVEFLRSLKEEVSCEVEHIQPLKGCARVDFCRVEGPTDTQK</sequence>
<proteinExistence type="predicted"/>
<gene>
    <name evidence="2" type="ORF">EVOR1521_LOCUS12336</name>
</gene>
<dbReference type="Proteomes" id="UP001178507">
    <property type="component" value="Unassembled WGS sequence"/>
</dbReference>
<feature type="non-terminal residue" evidence="2">
    <location>
        <position position="116"/>
    </location>
</feature>
<feature type="region of interest" description="Disordered" evidence="1">
    <location>
        <begin position="45"/>
        <end position="75"/>
    </location>
</feature>
<comment type="caution">
    <text evidence="2">The sequence shown here is derived from an EMBL/GenBank/DDBJ whole genome shotgun (WGS) entry which is preliminary data.</text>
</comment>
<evidence type="ECO:0000256" key="1">
    <source>
        <dbReference type="SAM" id="MobiDB-lite"/>
    </source>
</evidence>
<reference evidence="2" key="1">
    <citation type="submission" date="2023-08" db="EMBL/GenBank/DDBJ databases">
        <authorList>
            <person name="Chen Y."/>
            <person name="Shah S."/>
            <person name="Dougan E. K."/>
            <person name="Thang M."/>
            <person name="Chan C."/>
        </authorList>
    </citation>
    <scope>NUCLEOTIDE SEQUENCE</scope>
</reference>
<evidence type="ECO:0000313" key="2">
    <source>
        <dbReference type="EMBL" id="CAJ1385819.1"/>
    </source>
</evidence>
<organism evidence="2 3">
    <name type="scientific">Effrenium voratum</name>
    <dbReference type="NCBI Taxonomy" id="2562239"/>
    <lineage>
        <taxon>Eukaryota</taxon>
        <taxon>Sar</taxon>
        <taxon>Alveolata</taxon>
        <taxon>Dinophyceae</taxon>
        <taxon>Suessiales</taxon>
        <taxon>Symbiodiniaceae</taxon>
        <taxon>Effrenium</taxon>
    </lineage>
</organism>
<dbReference type="AlphaFoldDB" id="A0AA36IGD1"/>
<evidence type="ECO:0000313" key="3">
    <source>
        <dbReference type="Proteomes" id="UP001178507"/>
    </source>
</evidence>
<keyword evidence="3" id="KW-1185">Reference proteome</keyword>
<name>A0AA36IGD1_9DINO</name>